<evidence type="ECO:0000313" key="3">
    <source>
        <dbReference type="EMBL" id="KAG9243913.1"/>
    </source>
</evidence>
<feature type="non-terminal residue" evidence="3">
    <location>
        <position position="1"/>
    </location>
</feature>
<dbReference type="GO" id="GO:0006808">
    <property type="term" value="P:regulation of nitrogen utilization"/>
    <property type="evidence" value="ECO:0007669"/>
    <property type="project" value="TreeGrafter"/>
</dbReference>
<dbReference type="InterPro" id="IPR053043">
    <property type="entry name" value="Ras-cAMP_regulatory"/>
</dbReference>
<feature type="domain" description="DUF3295" evidence="2">
    <location>
        <begin position="4"/>
        <end position="117"/>
    </location>
</feature>
<dbReference type="GO" id="GO:0005737">
    <property type="term" value="C:cytoplasm"/>
    <property type="evidence" value="ECO:0007669"/>
    <property type="project" value="TreeGrafter"/>
</dbReference>
<dbReference type="GO" id="GO:0031930">
    <property type="term" value="P:mitochondria-nucleus signaling pathway"/>
    <property type="evidence" value="ECO:0007669"/>
    <property type="project" value="TreeGrafter"/>
</dbReference>
<protein>
    <recommendedName>
        <fullName evidence="2">DUF3295 domain-containing protein</fullName>
    </recommendedName>
</protein>
<dbReference type="AlphaFoldDB" id="A0A9P8CEB1"/>
<dbReference type="PANTHER" id="PTHR28014">
    <property type="entry name" value="NEGATIVE REGULATOR OF RAS-CAMP PATHWAY"/>
    <property type="match status" value="1"/>
</dbReference>
<name>A0A9P8CEB1_9HELO</name>
<evidence type="ECO:0000313" key="4">
    <source>
        <dbReference type="Proteomes" id="UP000887226"/>
    </source>
</evidence>
<evidence type="ECO:0000256" key="1">
    <source>
        <dbReference type="SAM" id="MobiDB-lite"/>
    </source>
</evidence>
<evidence type="ECO:0000259" key="2">
    <source>
        <dbReference type="Pfam" id="PF11702"/>
    </source>
</evidence>
<accession>A0A9P8CEB1</accession>
<dbReference type="Pfam" id="PF11702">
    <property type="entry name" value="DUF3295"/>
    <property type="match status" value="1"/>
</dbReference>
<organism evidence="3 4">
    <name type="scientific">Calycina marina</name>
    <dbReference type="NCBI Taxonomy" id="1763456"/>
    <lineage>
        <taxon>Eukaryota</taxon>
        <taxon>Fungi</taxon>
        <taxon>Dikarya</taxon>
        <taxon>Ascomycota</taxon>
        <taxon>Pezizomycotina</taxon>
        <taxon>Leotiomycetes</taxon>
        <taxon>Helotiales</taxon>
        <taxon>Pezizellaceae</taxon>
        <taxon>Calycina</taxon>
    </lineage>
</organism>
<feature type="region of interest" description="Disordered" evidence="1">
    <location>
        <begin position="1"/>
        <end position="22"/>
    </location>
</feature>
<comment type="caution">
    <text evidence="3">The sequence shown here is derived from an EMBL/GenBank/DDBJ whole genome shotgun (WGS) entry which is preliminary data.</text>
</comment>
<dbReference type="GO" id="GO:0000122">
    <property type="term" value="P:negative regulation of transcription by RNA polymerase II"/>
    <property type="evidence" value="ECO:0007669"/>
    <property type="project" value="TreeGrafter"/>
</dbReference>
<sequence>LKPTTEVPQSGSAPLPIIQTTNNEHHPQIALSPRTPRRNMLATELTVSLRQHILWEREQKPHTATAVLKRIYTAHDAANLKQYPNKVYMGNDDRDEMHACSNQYFSEVLGEYHSKGW</sequence>
<dbReference type="EMBL" id="MU253942">
    <property type="protein sequence ID" value="KAG9243913.1"/>
    <property type="molecule type" value="Genomic_DNA"/>
</dbReference>
<proteinExistence type="predicted"/>
<dbReference type="OrthoDB" id="3559741at2759"/>
<gene>
    <name evidence="3" type="ORF">BJ878DRAFT_422537</name>
</gene>
<dbReference type="InterPro" id="IPR021711">
    <property type="entry name" value="DUF3295"/>
</dbReference>
<reference evidence="3" key="1">
    <citation type="journal article" date="2021" name="IMA Fungus">
        <title>Genomic characterization of three marine fungi, including Emericellopsis atlantica sp. nov. with signatures of a generalist lifestyle and marine biomass degradation.</title>
        <authorList>
            <person name="Hagestad O.C."/>
            <person name="Hou L."/>
            <person name="Andersen J.H."/>
            <person name="Hansen E.H."/>
            <person name="Altermark B."/>
            <person name="Li C."/>
            <person name="Kuhnert E."/>
            <person name="Cox R.J."/>
            <person name="Crous P.W."/>
            <person name="Spatafora J.W."/>
            <person name="Lail K."/>
            <person name="Amirebrahimi M."/>
            <person name="Lipzen A."/>
            <person name="Pangilinan J."/>
            <person name="Andreopoulos W."/>
            <person name="Hayes R.D."/>
            <person name="Ng V."/>
            <person name="Grigoriev I.V."/>
            <person name="Jackson S.A."/>
            <person name="Sutton T.D.S."/>
            <person name="Dobson A.D.W."/>
            <person name="Rama T."/>
        </authorList>
    </citation>
    <scope>NUCLEOTIDE SEQUENCE</scope>
    <source>
        <strain evidence="3">TRa3180A</strain>
    </source>
</reference>
<keyword evidence="4" id="KW-1185">Reference proteome</keyword>
<dbReference type="Proteomes" id="UP000887226">
    <property type="component" value="Unassembled WGS sequence"/>
</dbReference>
<dbReference type="PANTHER" id="PTHR28014:SF1">
    <property type="entry name" value="NEGATIVE REGULATOR OF RAS-CAMP PATHWAY"/>
    <property type="match status" value="1"/>
</dbReference>